<dbReference type="GO" id="GO:0008270">
    <property type="term" value="F:zinc ion binding"/>
    <property type="evidence" value="ECO:0007669"/>
    <property type="project" value="UniProtKB-KW"/>
</dbReference>
<dbReference type="Pfam" id="PF04677">
    <property type="entry name" value="CwfJ_C_1"/>
    <property type="match status" value="1"/>
</dbReference>
<dbReference type="PaxDb" id="4081-Solyc05g032650.1.1"/>
<dbReference type="OMA" id="PLECENE"/>
<feature type="zinc finger region" description="C3H1-type" evidence="1">
    <location>
        <begin position="126"/>
        <end position="154"/>
    </location>
</feature>
<dbReference type="AlphaFoldDB" id="A0A3Q7GL54"/>
<dbReference type="PANTHER" id="PTHR12072:SF4">
    <property type="entry name" value="CWF19-LIKE PROTEIN 1"/>
    <property type="match status" value="1"/>
</dbReference>
<feature type="domain" description="C3H1-type" evidence="2">
    <location>
        <begin position="126"/>
        <end position="154"/>
    </location>
</feature>
<keyword evidence="4" id="KW-1185">Reference proteome</keyword>
<keyword evidence="1" id="KW-0863">Zinc-finger</keyword>
<dbReference type="GO" id="GO:0071014">
    <property type="term" value="C:post-mRNA release spliceosomal complex"/>
    <property type="evidence" value="ECO:0000318"/>
    <property type="project" value="GO_Central"/>
</dbReference>
<dbReference type="PANTHER" id="PTHR12072">
    <property type="entry name" value="CWF19, CELL CYCLE CONTROL PROTEIN"/>
    <property type="match status" value="1"/>
</dbReference>
<dbReference type="InterPro" id="IPR006768">
    <property type="entry name" value="Cwf19-like_C_dom-1"/>
</dbReference>
<keyword evidence="1" id="KW-0479">Metal-binding</keyword>
<dbReference type="InParanoid" id="A0A3Q7GL54"/>
<dbReference type="InterPro" id="IPR000571">
    <property type="entry name" value="Znf_CCCH"/>
</dbReference>
<dbReference type="Gramene" id="Solyc05g032650.2.1">
    <property type="protein sequence ID" value="Solyc05g032650.2.1"/>
    <property type="gene ID" value="Solyc05g032650.2"/>
</dbReference>
<dbReference type="GO" id="GO:0000398">
    <property type="term" value="P:mRNA splicing, via spliceosome"/>
    <property type="evidence" value="ECO:0000318"/>
    <property type="project" value="GO_Central"/>
</dbReference>
<dbReference type="InterPro" id="IPR040194">
    <property type="entry name" value="Cwf19-like"/>
</dbReference>
<evidence type="ECO:0000313" key="3">
    <source>
        <dbReference type="EnsemblPlants" id="Solyc05g032650.2.1"/>
    </source>
</evidence>
<evidence type="ECO:0000313" key="4">
    <source>
        <dbReference type="Proteomes" id="UP000004994"/>
    </source>
</evidence>
<dbReference type="GO" id="GO:0061632">
    <property type="term" value="F:RNA lariat debranching enzyme activator activity"/>
    <property type="evidence" value="ECO:0000318"/>
    <property type="project" value="GO_Central"/>
</dbReference>
<dbReference type="STRING" id="4081.A0A3Q7GL54"/>
<dbReference type="Proteomes" id="UP000004994">
    <property type="component" value="Chromosome 5"/>
</dbReference>
<reference evidence="3" key="2">
    <citation type="submission" date="2019-01" db="UniProtKB">
        <authorList>
            <consortium name="EnsemblPlants"/>
        </authorList>
    </citation>
    <scope>IDENTIFICATION</scope>
    <source>
        <strain evidence="3">cv. Heinz 1706</strain>
    </source>
</reference>
<protein>
    <recommendedName>
        <fullName evidence="2">C3H1-type domain-containing protein</fullName>
    </recommendedName>
</protein>
<evidence type="ECO:0000259" key="2">
    <source>
        <dbReference type="PROSITE" id="PS50103"/>
    </source>
</evidence>
<organism evidence="3">
    <name type="scientific">Solanum lycopersicum</name>
    <name type="common">Tomato</name>
    <name type="synonym">Lycopersicon esculentum</name>
    <dbReference type="NCBI Taxonomy" id="4081"/>
    <lineage>
        <taxon>Eukaryota</taxon>
        <taxon>Viridiplantae</taxon>
        <taxon>Streptophyta</taxon>
        <taxon>Embryophyta</taxon>
        <taxon>Tracheophyta</taxon>
        <taxon>Spermatophyta</taxon>
        <taxon>Magnoliopsida</taxon>
        <taxon>eudicotyledons</taxon>
        <taxon>Gunneridae</taxon>
        <taxon>Pentapetalae</taxon>
        <taxon>asterids</taxon>
        <taxon>lamiids</taxon>
        <taxon>Solanales</taxon>
        <taxon>Solanaceae</taxon>
        <taxon>Solanoideae</taxon>
        <taxon>Solaneae</taxon>
        <taxon>Solanum</taxon>
        <taxon>Solanum subgen. Lycopersicon</taxon>
    </lineage>
</organism>
<dbReference type="EnsemblPlants" id="Solyc05g032650.2.1">
    <property type="protein sequence ID" value="Solyc05g032650.2.1"/>
    <property type="gene ID" value="Solyc05g032650.2"/>
</dbReference>
<dbReference type="PROSITE" id="PS50103">
    <property type="entry name" value="ZF_C3H1"/>
    <property type="match status" value="1"/>
</dbReference>
<accession>A0A3Q7GL54</accession>
<evidence type="ECO:0000256" key="1">
    <source>
        <dbReference type="PROSITE-ProRule" id="PRU00723"/>
    </source>
</evidence>
<proteinExistence type="predicted"/>
<reference evidence="3" key="1">
    <citation type="journal article" date="2012" name="Nature">
        <title>The tomato genome sequence provides insights into fleshy fruit evolution.</title>
        <authorList>
            <consortium name="Tomato Genome Consortium"/>
        </authorList>
    </citation>
    <scope>NUCLEOTIDE SEQUENCE [LARGE SCALE GENOMIC DNA]</scope>
    <source>
        <strain evidence="3">cv. Heinz 1706</strain>
    </source>
</reference>
<sequence length="328" mass="37410">MAHLRILLCGDLIIRLNKLFKRVSLVNKAAGPFDLGVGVYFDRKPYAKVDALHVTRFLGFAPVRNNDKQKFIHAISPTPALTMSKTEFSAKPPITTSCPYANVDKAFESQYQRYDVSKKKQKHEDSGGDILCFKFYSSSSCPRGNQCHLRHDEELQNNTQEVCVLTFLTRENVKKVLMKLQAQLARFSDQHLGQQVESHLITSVGEYYYCALAKGSLAPEHVLIMPIEHTPNTLSLPLECENELEQLQSSLKHYFKKQGNEAIFYEFVFMRGSHIFKLALDRSCNLFYVEVPGGDILSHVIKENEKFPAKLRLFILFVVLLLLSCVIF</sequence>
<name>A0A3Q7GL54_SOLLC</name>
<keyword evidence="1" id="KW-0862">Zinc</keyword>